<reference evidence="2" key="1">
    <citation type="submission" date="2016-12" db="EMBL/GenBank/DDBJ databases">
        <title>Isolation and genomic insights into novel planktonic Zetaproteobacteria from stratified waters of the Chesapeake Bay.</title>
        <authorList>
            <person name="McAllister S.M."/>
            <person name="Kato S."/>
            <person name="Chan C.S."/>
            <person name="Chiu B.K."/>
            <person name="Field E.K."/>
        </authorList>
    </citation>
    <scope>NUCLEOTIDE SEQUENCE [LARGE SCALE GENOMIC DNA]</scope>
    <source>
        <strain evidence="2">CP-8</strain>
    </source>
</reference>
<feature type="domain" description="DUF302" evidence="1">
    <location>
        <begin position="36"/>
        <end position="99"/>
    </location>
</feature>
<evidence type="ECO:0000313" key="2">
    <source>
        <dbReference type="EMBL" id="ATX82146.1"/>
    </source>
</evidence>
<keyword evidence="3" id="KW-1185">Reference proteome</keyword>
<dbReference type="Proteomes" id="UP000231637">
    <property type="component" value="Chromosome"/>
</dbReference>
<dbReference type="PIRSF" id="PIRSF021774">
    <property type="entry name" value="UCP021774"/>
    <property type="match status" value="1"/>
</dbReference>
<dbReference type="KEGG" id="mfn:Ga0123462_1282"/>
<dbReference type="Gene3D" id="3.30.310.70">
    <property type="entry name" value="TT1751-like domain"/>
    <property type="match status" value="1"/>
</dbReference>
<proteinExistence type="predicted"/>
<accession>A0A2K8LCY5</accession>
<dbReference type="SUPFAM" id="SSF103247">
    <property type="entry name" value="TT1751-like"/>
    <property type="match status" value="1"/>
</dbReference>
<dbReference type="InterPro" id="IPR005180">
    <property type="entry name" value="DUF302"/>
</dbReference>
<dbReference type="InterPro" id="IPR016796">
    <property type="entry name" value="UCP021774"/>
</dbReference>
<dbReference type="CDD" id="cd14797">
    <property type="entry name" value="DUF302"/>
    <property type="match status" value="1"/>
</dbReference>
<dbReference type="PANTHER" id="PTHR38342">
    <property type="entry name" value="SLR5037 PROTEIN"/>
    <property type="match status" value="1"/>
</dbReference>
<gene>
    <name evidence="2" type="ORF">Ga0123462_1282</name>
</gene>
<sequence length="130" mass="14020">MNSYGIRAVYDGSLDEAEAAITAALKEVGFGILTRIDVAATLKNKINVDRRPYVILGACNPNLANRGLNAEAELGLFLPCNVIVYQNESDETVVSVIDPLAMVGMLDNSELNQLADDARPLLEQALESIK</sequence>
<dbReference type="EMBL" id="CP018800">
    <property type="protein sequence ID" value="ATX82146.1"/>
    <property type="molecule type" value="Genomic_DNA"/>
</dbReference>
<name>A0A2K8LCY5_9PROT</name>
<organism evidence="2 3">
    <name type="scientific">Mariprofundus ferrinatatus</name>
    <dbReference type="NCBI Taxonomy" id="1921087"/>
    <lineage>
        <taxon>Bacteria</taxon>
        <taxon>Pseudomonadati</taxon>
        <taxon>Pseudomonadota</taxon>
        <taxon>Candidatius Mariprofundia</taxon>
        <taxon>Mariprofundales</taxon>
        <taxon>Mariprofundaceae</taxon>
        <taxon>Mariprofundus</taxon>
    </lineage>
</organism>
<dbReference type="AlphaFoldDB" id="A0A2K8LCY5"/>
<dbReference type="InterPro" id="IPR035923">
    <property type="entry name" value="TT1751-like_sf"/>
</dbReference>
<dbReference type="RefSeq" id="WP_198507301.1">
    <property type="nucleotide sequence ID" value="NZ_CP018800.1"/>
</dbReference>
<protein>
    <recommendedName>
        <fullName evidence="1">DUF302 domain-containing protein</fullName>
    </recommendedName>
</protein>
<evidence type="ECO:0000259" key="1">
    <source>
        <dbReference type="Pfam" id="PF03625"/>
    </source>
</evidence>
<evidence type="ECO:0000313" key="3">
    <source>
        <dbReference type="Proteomes" id="UP000231637"/>
    </source>
</evidence>
<dbReference type="PANTHER" id="PTHR38342:SF1">
    <property type="entry name" value="SLR5037 PROTEIN"/>
    <property type="match status" value="1"/>
</dbReference>
<dbReference type="Pfam" id="PF03625">
    <property type="entry name" value="DUF302"/>
    <property type="match status" value="1"/>
</dbReference>